<dbReference type="AlphaFoldDB" id="A0A7G8TFP2"/>
<protein>
    <submittedName>
        <fullName evidence="2">Transposase</fullName>
    </submittedName>
</protein>
<gene>
    <name evidence="2" type="ORF">HCR03_09615</name>
</gene>
<dbReference type="RefSeq" id="WP_187037902.1">
    <property type="nucleotide sequence ID" value="NZ_CP060286.1"/>
</dbReference>
<evidence type="ECO:0000313" key="2">
    <source>
        <dbReference type="EMBL" id="QNK42433.1"/>
    </source>
</evidence>
<sequence>MDQGIFNCVVLLERLQAAGYDGGITILKEYVHPYRPAKALPAVRRYETPAGKQAQMDWGICHYTDSSGILHKVPVFVMILGKSRVKYAEFTSRCDLSSLERCIVNAFSYFGGMPENVLTDNMKTVVTGREAHLEHAFRGFRH</sequence>
<accession>A0A7G8TFP2</accession>
<dbReference type="GO" id="GO:0015074">
    <property type="term" value="P:DNA integration"/>
    <property type="evidence" value="ECO:0007669"/>
    <property type="project" value="InterPro"/>
</dbReference>
<evidence type="ECO:0000313" key="3">
    <source>
        <dbReference type="Proteomes" id="UP000515909"/>
    </source>
</evidence>
<feature type="domain" description="Integrase catalytic" evidence="1">
    <location>
        <begin position="45"/>
        <end position="142"/>
    </location>
</feature>
<dbReference type="KEGG" id="cfem:HCR03_09615"/>
<dbReference type="PANTHER" id="PTHR35004:SF6">
    <property type="entry name" value="TRANSPOSASE"/>
    <property type="match status" value="1"/>
</dbReference>
<dbReference type="PROSITE" id="PS50994">
    <property type="entry name" value="INTEGRASE"/>
    <property type="match status" value="1"/>
</dbReference>
<dbReference type="Proteomes" id="UP000515909">
    <property type="component" value="Chromosome"/>
</dbReference>
<organism evidence="2 3">
    <name type="scientific">Caproicibacter fermentans</name>
    <dbReference type="NCBI Taxonomy" id="2576756"/>
    <lineage>
        <taxon>Bacteria</taxon>
        <taxon>Bacillati</taxon>
        <taxon>Bacillota</taxon>
        <taxon>Clostridia</taxon>
        <taxon>Eubacteriales</taxon>
        <taxon>Acutalibacteraceae</taxon>
        <taxon>Caproicibacter</taxon>
    </lineage>
</organism>
<name>A0A7G8TFP2_9FIRM</name>
<dbReference type="EMBL" id="CP060286">
    <property type="protein sequence ID" value="QNK42433.1"/>
    <property type="molecule type" value="Genomic_DNA"/>
</dbReference>
<evidence type="ECO:0000259" key="1">
    <source>
        <dbReference type="PROSITE" id="PS50994"/>
    </source>
</evidence>
<reference evidence="2 3" key="1">
    <citation type="submission" date="2020-08" db="EMBL/GenBank/DDBJ databases">
        <title>The isolate Caproiciproducens sp. 7D4C2 produces n-caproate at mildly acidic conditions from hexoses: genome and rBOX comparison with related strains and chain-elongating bacteria.</title>
        <authorList>
            <person name="Esquivel-Elizondo S."/>
            <person name="Bagci C."/>
            <person name="Temovska M."/>
            <person name="Jeon B.S."/>
            <person name="Bessarab I."/>
            <person name="Williams R.B.H."/>
            <person name="Huson D.H."/>
            <person name="Angenent L.T."/>
        </authorList>
    </citation>
    <scope>NUCLEOTIDE SEQUENCE [LARGE SCALE GENOMIC DNA]</scope>
    <source>
        <strain evidence="2 3">7D4C2</strain>
    </source>
</reference>
<dbReference type="Pfam" id="PF00665">
    <property type="entry name" value="rve"/>
    <property type="match status" value="1"/>
</dbReference>
<proteinExistence type="predicted"/>
<dbReference type="PANTHER" id="PTHR35004">
    <property type="entry name" value="TRANSPOSASE RV3428C-RELATED"/>
    <property type="match status" value="1"/>
</dbReference>
<dbReference type="InterPro" id="IPR001584">
    <property type="entry name" value="Integrase_cat-core"/>
</dbReference>